<feature type="compositionally biased region" description="Basic and acidic residues" evidence="1">
    <location>
        <begin position="228"/>
        <end position="237"/>
    </location>
</feature>
<dbReference type="Proteomes" id="UP000265703">
    <property type="component" value="Unassembled WGS sequence"/>
</dbReference>
<organism evidence="2 3">
    <name type="scientific">Glomus cerebriforme</name>
    <dbReference type="NCBI Taxonomy" id="658196"/>
    <lineage>
        <taxon>Eukaryota</taxon>
        <taxon>Fungi</taxon>
        <taxon>Fungi incertae sedis</taxon>
        <taxon>Mucoromycota</taxon>
        <taxon>Glomeromycotina</taxon>
        <taxon>Glomeromycetes</taxon>
        <taxon>Glomerales</taxon>
        <taxon>Glomeraceae</taxon>
        <taxon>Glomus</taxon>
    </lineage>
</organism>
<accession>A0A397T5I9</accession>
<evidence type="ECO:0000313" key="2">
    <source>
        <dbReference type="EMBL" id="RIA93112.1"/>
    </source>
</evidence>
<dbReference type="OrthoDB" id="340681at2759"/>
<dbReference type="GO" id="GO:0005666">
    <property type="term" value="C:RNA polymerase III complex"/>
    <property type="evidence" value="ECO:0007669"/>
    <property type="project" value="TreeGrafter"/>
</dbReference>
<evidence type="ECO:0000256" key="1">
    <source>
        <dbReference type="SAM" id="MobiDB-lite"/>
    </source>
</evidence>
<gene>
    <name evidence="2" type="ORF">C1645_819827</name>
</gene>
<feature type="compositionally biased region" description="Basic and acidic residues" evidence="1">
    <location>
        <begin position="258"/>
        <end position="267"/>
    </location>
</feature>
<dbReference type="InterPro" id="IPR006886">
    <property type="entry name" value="RNA_pol_III_Rpc5"/>
</dbReference>
<feature type="region of interest" description="Disordered" evidence="1">
    <location>
        <begin position="1"/>
        <end position="39"/>
    </location>
</feature>
<dbReference type="GO" id="GO:0042797">
    <property type="term" value="P:tRNA transcription by RNA polymerase III"/>
    <property type="evidence" value="ECO:0007669"/>
    <property type="project" value="TreeGrafter"/>
</dbReference>
<dbReference type="AlphaFoldDB" id="A0A397T5I9"/>
<sequence length="428" mass="47866">MEEGPFTLTLDSSLGLPECETDGETFEHTSENTSSVSILQDSVGDNYMHKSDSDSEPDPNDIIQDIPIYLSQQLANQLYIIQYPVRPRTNPYAGNNIPREARFKQHSQKLELDIPLQTNSQWYNRDRGEDLVLGLNDKEARTIYDRSWRRDRSDGLLDKQTLQSTIVPPQANYWMGTVKNGGLHMTPVHTTLQLRPGLKYLDKIDEKLKNASKKAQAMEEEELVSDLKSVKLNKEDPGVGSSKGKGAGRGRPPPGSVSEDKITDKSSLKKNTRPTSSRMMEEEKWKKMKYFDTNSTETEDILNKLHTLQTDLLECKTKNISEYIDAISTFPKTIDESLSNIEEGQQSEISTSSLNTLRPELNQTHTNFIPPTPGAISPSITKPPPNPSTRSIPRSRGSSIPGKSGRASALRSRGTRGKRGQNPRPKSS</sequence>
<dbReference type="Pfam" id="PF04801">
    <property type="entry name" value="RPC5"/>
    <property type="match status" value="1"/>
</dbReference>
<dbReference type="PANTHER" id="PTHR12069">
    <property type="entry name" value="DNA-DIRECTED RNA POLYMERASES III 80 KDA POLYPEPTIDE RNA POLYMERASE III SUBUNIT 5"/>
    <property type="match status" value="1"/>
</dbReference>
<feature type="region of interest" description="Disordered" evidence="1">
    <location>
        <begin position="363"/>
        <end position="428"/>
    </location>
</feature>
<proteinExistence type="predicted"/>
<name>A0A397T5I9_9GLOM</name>
<feature type="region of interest" description="Disordered" evidence="1">
    <location>
        <begin position="224"/>
        <end position="282"/>
    </location>
</feature>
<feature type="compositionally biased region" description="Low complexity" evidence="1">
    <location>
        <begin position="388"/>
        <end position="402"/>
    </location>
</feature>
<reference evidence="2 3" key="1">
    <citation type="submission" date="2018-06" db="EMBL/GenBank/DDBJ databases">
        <title>Comparative genomics reveals the genomic features of Rhizophagus irregularis, R. cerebriforme, R. diaphanum and Gigaspora rosea, and their symbiotic lifestyle signature.</title>
        <authorList>
            <person name="Morin E."/>
            <person name="San Clemente H."/>
            <person name="Chen E.C.H."/>
            <person name="De La Providencia I."/>
            <person name="Hainaut M."/>
            <person name="Kuo A."/>
            <person name="Kohler A."/>
            <person name="Murat C."/>
            <person name="Tang N."/>
            <person name="Roy S."/>
            <person name="Loubradou J."/>
            <person name="Henrissat B."/>
            <person name="Grigoriev I.V."/>
            <person name="Corradi N."/>
            <person name="Roux C."/>
            <person name="Martin F.M."/>
        </authorList>
    </citation>
    <scope>NUCLEOTIDE SEQUENCE [LARGE SCALE GENOMIC DNA]</scope>
    <source>
        <strain evidence="2 3">DAOM 227022</strain>
    </source>
</reference>
<dbReference type="STRING" id="658196.A0A397T5I9"/>
<feature type="compositionally biased region" description="Basic residues" evidence="1">
    <location>
        <begin position="413"/>
        <end position="428"/>
    </location>
</feature>
<evidence type="ECO:0000313" key="3">
    <source>
        <dbReference type="Proteomes" id="UP000265703"/>
    </source>
</evidence>
<dbReference type="EMBL" id="QKYT01000111">
    <property type="protein sequence ID" value="RIA93112.1"/>
    <property type="molecule type" value="Genomic_DNA"/>
</dbReference>
<protein>
    <submittedName>
        <fullName evidence="2">Sin-like protein conserved region-domain-containing protein</fullName>
    </submittedName>
</protein>
<comment type="caution">
    <text evidence="2">The sequence shown here is derived from an EMBL/GenBank/DDBJ whole genome shotgun (WGS) entry which is preliminary data.</text>
</comment>
<dbReference type="PANTHER" id="PTHR12069:SF0">
    <property type="entry name" value="DNA-DIRECTED RNA POLYMERASE III SUBUNIT RPC5"/>
    <property type="match status" value="1"/>
</dbReference>
<keyword evidence="3" id="KW-1185">Reference proteome</keyword>